<name>A0A380TT05_ACTLI</name>
<evidence type="ECO:0000256" key="1">
    <source>
        <dbReference type="SAM" id="Coils"/>
    </source>
</evidence>
<dbReference type="Proteomes" id="UP000254253">
    <property type="component" value="Unassembled WGS sequence"/>
</dbReference>
<keyword evidence="4" id="KW-1185">Reference proteome</keyword>
<dbReference type="InterPro" id="IPR009228">
    <property type="entry name" value="Capsid_scaffold_GpO"/>
</dbReference>
<feature type="coiled-coil region" evidence="1">
    <location>
        <begin position="203"/>
        <end position="251"/>
    </location>
</feature>
<evidence type="ECO:0000313" key="4">
    <source>
        <dbReference type="Proteomes" id="UP000254253"/>
    </source>
</evidence>
<dbReference type="EMBL" id="UFRN01000002">
    <property type="protein sequence ID" value="SUT91591.1"/>
    <property type="molecule type" value="Genomic_DNA"/>
</dbReference>
<gene>
    <name evidence="3" type="ORF">NCTC4191_00595</name>
</gene>
<dbReference type="RefSeq" id="WP_115590053.1">
    <property type="nucleotide sequence ID" value="NZ_LR134169.1"/>
</dbReference>
<proteinExistence type="predicted"/>
<keyword evidence="1" id="KW-0175">Coiled coil</keyword>
<feature type="region of interest" description="Disordered" evidence="2">
    <location>
        <begin position="253"/>
        <end position="274"/>
    </location>
</feature>
<evidence type="ECO:0000313" key="3">
    <source>
        <dbReference type="EMBL" id="SUT91591.1"/>
    </source>
</evidence>
<accession>A0A380TT05</accession>
<sequence length="274" mass="31583">MNTNKFKKREPKWFALATEGKTADGRNIERHWLEEMSETYDPKNCSPARINLEHIKFRWFDKTDPHSFSYGDVLAVKVEEREDGKLQLFGLLDPTEELIELNRKRQKVYTSIEFTTNYAETGKAYLLGLAVTDSPASQGTEMLQFTLETAEGKKEAQIVHSEFIEQEMSFQEAKPSFLDAIKAKFSKQEKMHQEAQTNQDKRFGEQEEAIELLANECESLKTELSKRNDDLEKLSKTVNSLLSKFKALEMQESKNYSSLPKQTGSRNDDVLADF</sequence>
<organism evidence="3 4">
    <name type="scientific">Actinobacillus lignieresii</name>
    <dbReference type="NCBI Taxonomy" id="720"/>
    <lineage>
        <taxon>Bacteria</taxon>
        <taxon>Pseudomonadati</taxon>
        <taxon>Pseudomonadota</taxon>
        <taxon>Gammaproteobacteria</taxon>
        <taxon>Pasteurellales</taxon>
        <taxon>Pasteurellaceae</taxon>
        <taxon>Actinobacillus</taxon>
    </lineage>
</organism>
<feature type="compositionally biased region" description="Polar residues" evidence="2">
    <location>
        <begin position="253"/>
        <end position="265"/>
    </location>
</feature>
<evidence type="ECO:0000256" key="2">
    <source>
        <dbReference type="SAM" id="MobiDB-lite"/>
    </source>
</evidence>
<dbReference type="AlphaFoldDB" id="A0A380TT05"/>
<protein>
    <submittedName>
        <fullName evidence="3">Phage capsid scaffolding protein (GPO) serine peptidase</fullName>
    </submittedName>
</protein>
<dbReference type="Pfam" id="PF05929">
    <property type="entry name" value="Phage_GPO"/>
    <property type="match status" value="1"/>
</dbReference>
<reference evidence="3 4" key="1">
    <citation type="submission" date="2018-06" db="EMBL/GenBank/DDBJ databases">
        <authorList>
            <consortium name="Pathogen Informatics"/>
            <person name="Doyle S."/>
        </authorList>
    </citation>
    <scope>NUCLEOTIDE SEQUENCE [LARGE SCALE GENOMIC DNA]</scope>
    <source>
        <strain evidence="3 4">NCTC4191</strain>
    </source>
</reference>